<sequence length="432" mass="48418">MSSTAESSPLSQSSVGSKARVVSRRGQIWSNFTEEIDATGCTIVVCRECKQVSKHPSMASTLSYHWIKKHPNKEQPPANLRRSDITSRPRTKKEKIQQALTSALAIPGYSISMFVHPLMRGLFTELNPNVELPRSFDTLKCMLVSRCAAVQKSVKAALGDLRVRPSITCDVCNSCWMNEQDQTTVDCGTSLWRCSRDLHLRGGLVLDATSPSSQSRPVAARKKDPDGPLILREDFFLEIPSKGSSSLMKVVMPDGGGVKMWDSTKMRKTDRFRVFYKDIQEVSQSNSKEIQPILLIVSLDEISCVKINKEWKNVTCLTLKGVDTHYNQPLEMAKKLHLRLLNIRVNLIAALAEAKLPFRLFANSDLIEDADLVLPVNWHNERGQRFGFTPMVGFATNGTRRAAQEMRRIMNRNANAVDQEVLNTSAPLSTWV</sequence>
<dbReference type="WBParaSite" id="jg23444">
    <property type="protein sequence ID" value="jg23444"/>
    <property type="gene ID" value="jg23444"/>
</dbReference>
<feature type="region of interest" description="Disordered" evidence="1">
    <location>
        <begin position="70"/>
        <end position="92"/>
    </location>
</feature>
<accession>A0A915DVP5</accession>
<name>A0A915DVP5_9BILA</name>
<evidence type="ECO:0000313" key="2">
    <source>
        <dbReference type="Proteomes" id="UP000887574"/>
    </source>
</evidence>
<evidence type="ECO:0000313" key="3">
    <source>
        <dbReference type="WBParaSite" id="jg23444"/>
    </source>
</evidence>
<protein>
    <submittedName>
        <fullName evidence="3">BED-type domain-containing protein</fullName>
    </submittedName>
</protein>
<keyword evidence="2" id="KW-1185">Reference proteome</keyword>
<dbReference type="AlphaFoldDB" id="A0A915DVP5"/>
<reference evidence="3" key="1">
    <citation type="submission" date="2022-11" db="UniProtKB">
        <authorList>
            <consortium name="WormBaseParasite"/>
        </authorList>
    </citation>
    <scope>IDENTIFICATION</scope>
</reference>
<proteinExistence type="predicted"/>
<evidence type="ECO:0000256" key="1">
    <source>
        <dbReference type="SAM" id="MobiDB-lite"/>
    </source>
</evidence>
<dbReference type="Proteomes" id="UP000887574">
    <property type="component" value="Unplaced"/>
</dbReference>
<organism evidence="2 3">
    <name type="scientific">Ditylenchus dipsaci</name>
    <dbReference type="NCBI Taxonomy" id="166011"/>
    <lineage>
        <taxon>Eukaryota</taxon>
        <taxon>Metazoa</taxon>
        <taxon>Ecdysozoa</taxon>
        <taxon>Nematoda</taxon>
        <taxon>Chromadorea</taxon>
        <taxon>Rhabditida</taxon>
        <taxon>Tylenchina</taxon>
        <taxon>Tylenchomorpha</taxon>
        <taxon>Sphaerularioidea</taxon>
        <taxon>Anguinidae</taxon>
        <taxon>Anguininae</taxon>
        <taxon>Ditylenchus</taxon>
    </lineage>
</organism>